<dbReference type="InterPro" id="IPR000515">
    <property type="entry name" value="MetI-like"/>
</dbReference>
<dbReference type="AlphaFoldDB" id="A0A9X2NM63"/>
<dbReference type="Pfam" id="PF00528">
    <property type="entry name" value="BPD_transp_1"/>
    <property type="match status" value="1"/>
</dbReference>
<dbReference type="RefSeq" id="WP_257923932.1">
    <property type="nucleotide sequence ID" value="NZ_JAMXQV010000019.1"/>
</dbReference>
<dbReference type="InterPro" id="IPR035906">
    <property type="entry name" value="MetI-like_sf"/>
</dbReference>
<evidence type="ECO:0000256" key="7">
    <source>
        <dbReference type="ARBA" id="ARBA00022989"/>
    </source>
</evidence>
<feature type="transmembrane region" description="Helical" evidence="9">
    <location>
        <begin position="84"/>
        <end position="109"/>
    </location>
</feature>
<feature type="transmembrane region" description="Helical" evidence="9">
    <location>
        <begin position="32"/>
        <end position="53"/>
    </location>
</feature>
<keyword evidence="13" id="KW-1185">Reference proteome</keyword>
<keyword evidence="8 9" id="KW-0472">Membrane</keyword>
<evidence type="ECO:0000256" key="4">
    <source>
        <dbReference type="ARBA" id="ARBA00022475"/>
    </source>
</evidence>
<evidence type="ECO:0000256" key="10">
    <source>
        <dbReference type="RuleBase" id="RU363054"/>
    </source>
</evidence>
<dbReference type="PANTHER" id="PTHR30425:SF1">
    <property type="entry name" value="PHOSPHATE TRANSPORT SYSTEM PERMEASE PROTEIN PSTC"/>
    <property type="match status" value="1"/>
</dbReference>
<proteinExistence type="inferred from homology"/>
<dbReference type="GO" id="GO:0005886">
    <property type="term" value="C:plasma membrane"/>
    <property type="evidence" value="ECO:0007669"/>
    <property type="project" value="UniProtKB-SubCell"/>
</dbReference>
<evidence type="ECO:0000256" key="8">
    <source>
        <dbReference type="ARBA" id="ARBA00023136"/>
    </source>
</evidence>
<evidence type="ECO:0000256" key="9">
    <source>
        <dbReference type="RuleBase" id="RU363032"/>
    </source>
</evidence>
<comment type="function">
    <text evidence="10">Part of the binding-protein-dependent transport system for phosphate; probably responsible for the translocation of the substrate across the membrane.</text>
</comment>
<evidence type="ECO:0000256" key="6">
    <source>
        <dbReference type="ARBA" id="ARBA00022692"/>
    </source>
</evidence>
<dbReference type="SUPFAM" id="SSF161098">
    <property type="entry name" value="MetI-like"/>
    <property type="match status" value="1"/>
</dbReference>
<dbReference type="PROSITE" id="PS50928">
    <property type="entry name" value="ABC_TM1"/>
    <property type="match status" value="1"/>
</dbReference>
<comment type="similarity">
    <text evidence="2 10">Belongs to the binding-protein-dependent transport system permease family. CysTW subfamily.</text>
</comment>
<dbReference type="CDD" id="cd06261">
    <property type="entry name" value="TM_PBP2"/>
    <property type="match status" value="1"/>
</dbReference>
<evidence type="ECO:0000256" key="3">
    <source>
        <dbReference type="ARBA" id="ARBA00022448"/>
    </source>
</evidence>
<reference evidence="12" key="1">
    <citation type="submission" date="2022-06" db="EMBL/GenBank/DDBJ databases">
        <title>Amycolatopsis iheyaensis sp. nov., a new species of the genus Amycolatopsis isolated from soil in Iheya island, Japan.</title>
        <authorList>
            <person name="Ngamcharungchit C."/>
            <person name="Kanto H."/>
            <person name="Take A."/>
            <person name="Intra B."/>
            <person name="Matsumoto A."/>
            <person name="Panbangred W."/>
            <person name="Inahashi Y."/>
        </authorList>
    </citation>
    <scope>NUCLEOTIDE SEQUENCE</scope>
    <source>
        <strain evidence="12">OK19-0408</strain>
    </source>
</reference>
<dbReference type="NCBIfam" id="TIGR02138">
    <property type="entry name" value="phosphate_pstC"/>
    <property type="match status" value="1"/>
</dbReference>
<dbReference type="InterPro" id="IPR011864">
    <property type="entry name" value="Phosphate_PstC"/>
</dbReference>
<feature type="domain" description="ABC transmembrane type-1" evidence="11">
    <location>
        <begin position="85"/>
        <end position="311"/>
    </location>
</feature>
<evidence type="ECO:0000313" key="13">
    <source>
        <dbReference type="Proteomes" id="UP001144096"/>
    </source>
</evidence>
<organism evidence="12 13">
    <name type="scientific">Amycolatopsis iheyensis</name>
    <dbReference type="NCBI Taxonomy" id="2945988"/>
    <lineage>
        <taxon>Bacteria</taxon>
        <taxon>Bacillati</taxon>
        <taxon>Actinomycetota</taxon>
        <taxon>Actinomycetes</taxon>
        <taxon>Pseudonocardiales</taxon>
        <taxon>Pseudonocardiaceae</taxon>
        <taxon>Amycolatopsis</taxon>
    </lineage>
</organism>
<comment type="caution">
    <text evidence="10">Lacks conserved residue(s) required for the propagation of feature annotation.</text>
</comment>
<keyword evidence="3 9" id="KW-0813">Transport</keyword>
<feature type="transmembrane region" description="Helical" evidence="9">
    <location>
        <begin position="173"/>
        <end position="193"/>
    </location>
</feature>
<protein>
    <recommendedName>
        <fullName evidence="10">Phosphate transport system permease protein</fullName>
    </recommendedName>
</protein>
<evidence type="ECO:0000256" key="5">
    <source>
        <dbReference type="ARBA" id="ARBA00022592"/>
    </source>
</evidence>
<comment type="caution">
    <text evidence="12">The sequence shown here is derived from an EMBL/GenBank/DDBJ whole genome shotgun (WGS) entry which is preliminary data.</text>
</comment>
<name>A0A9X2NM63_9PSEU</name>
<gene>
    <name evidence="12" type="primary">pstC</name>
    <name evidence="12" type="ORF">M8542_31500</name>
</gene>
<dbReference type="Proteomes" id="UP001144096">
    <property type="component" value="Unassembled WGS sequence"/>
</dbReference>
<dbReference type="GO" id="GO:0006817">
    <property type="term" value="P:phosphate ion transport"/>
    <property type="evidence" value="ECO:0007669"/>
    <property type="project" value="UniProtKB-KW"/>
</dbReference>
<evidence type="ECO:0000313" key="12">
    <source>
        <dbReference type="EMBL" id="MCR6487365.1"/>
    </source>
</evidence>
<evidence type="ECO:0000256" key="1">
    <source>
        <dbReference type="ARBA" id="ARBA00004651"/>
    </source>
</evidence>
<keyword evidence="5 10" id="KW-0592">Phosphate transport</keyword>
<dbReference type="PANTHER" id="PTHR30425">
    <property type="entry name" value="PHOSPHATE TRANSPORT SYSTEM PERMEASE PROTEIN PST"/>
    <property type="match status" value="1"/>
</dbReference>
<sequence>MTVALPRPQPPSPARRAVADRPSRADRAFRRVTTGAGLAMLAILVVIGFFLVYRSGPAFDASGFGFFTTIKFDAANGVLGVLGLLYGTVVVALIAICVAVPLSILAALYITEYASGRLRGFLTGLVDLLAAIPSLLYGLWGFSFLGPQVVPVSAWLTDNFGWFPPFAHRDNTLFLNSMFIAGLIVSLMVLPITTSVIREVFAQTPPGEKEAALALGSTRWGMIKTVVLPFGRGGIIGGSMLGMGRALGETIAVSLLLPQVPQITTHVLQFGGATISGFIANNSGASGLALSGLMAAGLVLFVFTLATNFTASVIISRSRSGAGVDA</sequence>
<feature type="transmembrane region" description="Helical" evidence="9">
    <location>
        <begin position="121"/>
        <end position="140"/>
    </location>
</feature>
<dbReference type="GO" id="GO:0005315">
    <property type="term" value="F:phosphate transmembrane transporter activity"/>
    <property type="evidence" value="ECO:0007669"/>
    <property type="project" value="InterPro"/>
</dbReference>
<keyword evidence="7 9" id="KW-1133">Transmembrane helix</keyword>
<evidence type="ECO:0000256" key="2">
    <source>
        <dbReference type="ARBA" id="ARBA00007069"/>
    </source>
</evidence>
<accession>A0A9X2NM63</accession>
<dbReference type="Gene3D" id="1.10.3720.10">
    <property type="entry name" value="MetI-like"/>
    <property type="match status" value="1"/>
</dbReference>
<dbReference type="EMBL" id="JAMXQV010000019">
    <property type="protein sequence ID" value="MCR6487365.1"/>
    <property type="molecule type" value="Genomic_DNA"/>
</dbReference>
<evidence type="ECO:0000259" key="11">
    <source>
        <dbReference type="PROSITE" id="PS50928"/>
    </source>
</evidence>
<dbReference type="InterPro" id="IPR051124">
    <property type="entry name" value="Phosphate_Transport_Permease"/>
</dbReference>
<comment type="subcellular location">
    <subcellularLocation>
        <location evidence="1 9">Cell membrane</location>
        <topology evidence="1 9">Multi-pass membrane protein</topology>
    </subcellularLocation>
</comment>
<feature type="transmembrane region" description="Helical" evidence="9">
    <location>
        <begin position="288"/>
        <end position="315"/>
    </location>
</feature>
<keyword evidence="6 9" id="KW-0812">Transmembrane</keyword>
<keyword evidence="4 10" id="KW-1003">Cell membrane</keyword>